<dbReference type="SUPFAM" id="SSF81383">
    <property type="entry name" value="F-box domain"/>
    <property type="match status" value="1"/>
</dbReference>
<gene>
    <name evidence="2" type="ORF">K450DRAFT_225815</name>
</gene>
<comment type="caution">
    <text evidence="2">The sequence shown here is derived from an EMBL/GenBank/DDBJ whole genome shotgun (WGS) entry which is preliminary data.</text>
</comment>
<dbReference type="Gene3D" id="1.20.1280.50">
    <property type="match status" value="1"/>
</dbReference>
<name>A0AAD5EH85_UMBRA</name>
<evidence type="ECO:0000313" key="3">
    <source>
        <dbReference type="Proteomes" id="UP001206595"/>
    </source>
</evidence>
<reference evidence="2" key="1">
    <citation type="submission" date="2021-06" db="EMBL/GenBank/DDBJ databases">
        <authorList>
            <consortium name="DOE Joint Genome Institute"/>
            <person name="Mondo S.J."/>
            <person name="Amses K.R."/>
            <person name="Simmons D.R."/>
            <person name="Longcore J.E."/>
            <person name="Seto K."/>
            <person name="Alves G.H."/>
            <person name="Bonds A.E."/>
            <person name="Quandt C.A."/>
            <person name="Davis W.J."/>
            <person name="Chang Y."/>
            <person name="Letcher P.M."/>
            <person name="Powell M.J."/>
            <person name="Kuo A."/>
            <person name="Labutti K."/>
            <person name="Pangilinan J."/>
            <person name="Andreopoulos W."/>
            <person name="Tritt A."/>
            <person name="Riley R."/>
            <person name="Hundley H."/>
            <person name="Johnson J."/>
            <person name="Lipzen A."/>
            <person name="Barry K."/>
            <person name="Berbee M.L."/>
            <person name="Buchler N.E."/>
            <person name="Grigoriev I.V."/>
            <person name="Spatafora J.W."/>
            <person name="Stajich J.E."/>
            <person name="James T.Y."/>
        </authorList>
    </citation>
    <scope>NUCLEOTIDE SEQUENCE</scope>
    <source>
        <strain evidence="2">AG</strain>
    </source>
</reference>
<dbReference type="PANTHER" id="PTHR31960">
    <property type="entry name" value="F-BOX PROTEIN PP2-A15"/>
    <property type="match status" value="1"/>
</dbReference>
<keyword evidence="3" id="KW-1185">Reference proteome</keyword>
<proteinExistence type="predicted"/>
<reference evidence="2" key="2">
    <citation type="journal article" date="2022" name="Proc. Natl. Acad. Sci. U.S.A.">
        <title>Diploid-dominant life cycles characterize the early evolution of Fungi.</title>
        <authorList>
            <person name="Amses K.R."/>
            <person name="Simmons D.R."/>
            <person name="Longcore J.E."/>
            <person name="Mondo S.J."/>
            <person name="Seto K."/>
            <person name="Jeronimo G.H."/>
            <person name="Bonds A.E."/>
            <person name="Quandt C.A."/>
            <person name="Davis W.J."/>
            <person name="Chang Y."/>
            <person name="Federici B.A."/>
            <person name="Kuo A."/>
            <person name="LaButti K."/>
            <person name="Pangilinan J."/>
            <person name="Andreopoulos W."/>
            <person name="Tritt A."/>
            <person name="Riley R."/>
            <person name="Hundley H."/>
            <person name="Johnson J."/>
            <person name="Lipzen A."/>
            <person name="Barry K."/>
            <person name="Lang B.F."/>
            <person name="Cuomo C.A."/>
            <person name="Buchler N.E."/>
            <person name="Grigoriev I.V."/>
            <person name="Spatafora J.W."/>
            <person name="Stajich J.E."/>
            <person name="James T.Y."/>
        </authorList>
    </citation>
    <scope>NUCLEOTIDE SEQUENCE</scope>
    <source>
        <strain evidence="2">AG</strain>
    </source>
</reference>
<sequence>MQSMSSSMALRITDLPQEILINIFKRLDIDDVLALEQTCQVFHEAIQDSWAWHQIYHHRYGNSIQKADQYEREWTWRQKYEEKASLKLSVANDFEIAHLNGIHWRKCESSESEYGSIAMMQQVCWLDANSTIRSVSPGTYRVLWRIRVWDTVLRNQQVDFTAIPQVDDTGVIPRGSSIFTSPRGWFSETEVQGRGWAVMALPCKLVIDKEWGLTDVRVSVERKDDQWKGGMDFDWVQLQRIDNDLPVTSRLRTYKRVRELRNNSRFRNEFRVEDPGYPSFSRYIIISTVLTYFLFWLKQQIVH</sequence>
<evidence type="ECO:0000259" key="1">
    <source>
        <dbReference type="PROSITE" id="PS50181"/>
    </source>
</evidence>
<protein>
    <recommendedName>
        <fullName evidence="1">F-box domain-containing protein</fullName>
    </recommendedName>
</protein>
<dbReference type="PANTHER" id="PTHR31960:SF26">
    <property type="entry name" value="F-BOX DOMAIN CONTAINING PROTEIN"/>
    <property type="match status" value="1"/>
</dbReference>
<dbReference type="Proteomes" id="UP001206595">
    <property type="component" value="Unassembled WGS sequence"/>
</dbReference>
<accession>A0AAD5EH85</accession>
<dbReference type="Pfam" id="PF12937">
    <property type="entry name" value="F-box-like"/>
    <property type="match status" value="1"/>
</dbReference>
<dbReference type="RefSeq" id="XP_051447999.1">
    <property type="nucleotide sequence ID" value="XM_051586451.1"/>
</dbReference>
<dbReference type="AlphaFoldDB" id="A0AAD5EH85"/>
<feature type="domain" description="F-box" evidence="1">
    <location>
        <begin position="9"/>
        <end position="55"/>
    </location>
</feature>
<dbReference type="PROSITE" id="PS50181">
    <property type="entry name" value="FBOX"/>
    <property type="match status" value="1"/>
</dbReference>
<dbReference type="SMART" id="SM00256">
    <property type="entry name" value="FBOX"/>
    <property type="match status" value="1"/>
</dbReference>
<dbReference type="InterPro" id="IPR036047">
    <property type="entry name" value="F-box-like_dom_sf"/>
</dbReference>
<dbReference type="Pfam" id="PF14299">
    <property type="entry name" value="PP2"/>
    <property type="match status" value="1"/>
</dbReference>
<dbReference type="InterPro" id="IPR025886">
    <property type="entry name" value="PP2-like"/>
</dbReference>
<dbReference type="EMBL" id="MU620898">
    <property type="protein sequence ID" value="KAI8582995.1"/>
    <property type="molecule type" value="Genomic_DNA"/>
</dbReference>
<dbReference type="InterPro" id="IPR001810">
    <property type="entry name" value="F-box_dom"/>
</dbReference>
<dbReference type="CDD" id="cd09917">
    <property type="entry name" value="F-box_SF"/>
    <property type="match status" value="1"/>
</dbReference>
<dbReference type="GeneID" id="75911799"/>
<organism evidence="2 3">
    <name type="scientific">Umbelopsis ramanniana AG</name>
    <dbReference type="NCBI Taxonomy" id="1314678"/>
    <lineage>
        <taxon>Eukaryota</taxon>
        <taxon>Fungi</taxon>
        <taxon>Fungi incertae sedis</taxon>
        <taxon>Mucoromycota</taxon>
        <taxon>Mucoromycotina</taxon>
        <taxon>Umbelopsidomycetes</taxon>
        <taxon>Umbelopsidales</taxon>
        <taxon>Umbelopsidaceae</taxon>
        <taxon>Umbelopsis</taxon>
    </lineage>
</organism>
<evidence type="ECO:0000313" key="2">
    <source>
        <dbReference type="EMBL" id="KAI8582995.1"/>
    </source>
</evidence>